<dbReference type="GO" id="GO:0005201">
    <property type="term" value="F:extracellular matrix structural constituent"/>
    <property type="evidence" value="ECO:0007669"/>
    <property type="project" value="InterPro"/>
</dbReference>
<evidence type="ECO:0000313" key="8">
    <source>
        <dbReference type="EMBL" id="RMX59225.1"/>
    </source>
</evidence>
<evidence type="ECO:0000259" key="7">
    <source>
        <dbReference type="PROSITE" id="PS51406"/>
    </source>
</evidence>
<dbReference type="GO" id="GO:0005581">
    <property type="term" value="C:collagen trimer"/>
    <property type="evidence" value="ECO:0007669"/>
    <property type="project" value="UniProtKB-KW"/>
</dbReference>
<dbReference type="PANTHER" id="PTHR16146:SF46">
    <property type="entry name" value="INTELECTIN-1A-RELATED"/>
    <property type="match status" value="1"/>
</dbReference>
<keyword evidence="5" id="KW-0732">Signal</keyword>
<feature type="chain" id="PRO_5018127656" description="Fibrinogen C-terminal domain-containing protein" evidence="5">
    <location>
        <begin position="21"/>
        <end position="370"/>
    </location>
</feature>
<evidence type="ECO:0000256" key="3">
    <source>
        <dbReference type="ARBA" id="ARBA00023119"/>
    </source>
</evidence>
<dbReference type="Pfam" id="PF01410">
    <property type="entry name" value="COLFI"/>
    <property type="match status" value="1"/>
</dbReference>
<dbReference type="EMBL" id="RCHS01000385">
    <property type="protein sequence ID" value="RMX59225.1"/>
    <property type="molecule type" value="Genomic_DNA"/>
</dbReference>
<evidence type="ECO:0008006" key="10">
    <source>
        <dbReference type="Google" id="ProtNLM"/>
    </source>
</evidence>
<name>A0A3M6UZX3_POCDA</name>
<protein>
    <recommendedName>
        <fullName evidence="10">Fibrinogen C-terminal domain-containing protein</fullName>
    </recommendedName>
</protein>
<keyword evidence="2" id="KW-0964">Secreted</keyword>
<dbReference type="InterPro" id="IPR036056">
    <property type="entry name" value="Fibrinogen-like_C"/>
</dbReference>
<comment type="subcellular location">
    <subcellularLocation>
        <location evidence="1">Secreted</location>
    </subcellularLocation>
</comment>
<accession>A0A3M6UZX3</accession>
<dbReference type="Pfam" id="PF00024">
    <property type="entry name" value="PAN_1"/>
    <property type="match status" value="1"/>
</dbReference>
<dbReference type="PROSITE" id="PS51406">
    <property type="entry name" value="FIBRINOGEN_C_2"/>
    <property type="match status" value="1"/>
</dbReference>
<reference evidence="8 9" key="1">
    <citation type="journal article" date="2018" name="Sci. Rep.">
        <title>Comparative analysis of the Pocillopora damicornis genome highlights role of immune system in coral evolution.</title>
        <authorList>
            <person name="Cunning R."/>
            <person name="Bay R.A."/>
            <person name="Gillette P."/>
            <person name="Baker A.C."/>
            <person name="Traylor-Knowles N."/>
        </authorList>
    </citation>
    <scope>NUCLEOTIDE SEQUENCE [LARGE SCALE GENOMIC DNA]</scope>
    <source>
        <strain evidence="8">RSMAS</strain>
        <tissue evidence="8">Whole animal</tissue>
    </source>
</reference>
<dbReference type="Gene3D" id="2.60.120.1000">
    <property type="match status" value="1"/>
</dbReference>
<feature type="signal peptide" evidence="5">
    <location>
        <begin position="1"/>
        <end position="20"/>
    </location>
</feature>
<keyword evidence="9" id="KW-1185">Reference proteome</keyword>
<dbReference type="AlphaFoldDB" id="A0A3M6UZX3"/>
<keyword evidence="4" id="KW-1015">Disulfide bond</keyword>
<dbReference type="InterPro" id="IPR002181">
    <property type="entry name" value="Fibrinogen_a/b/g_C_dom"/>
</dbReference>
<dbReference type="SUPFAM" id="SSF56496">
    <property type="entry name" value="Fibrinogen C-terminal domain-like"/>
    <property type="match status" value="1"/>
</dbReference>
<dbReference type="Proteomes" id="UP000275408">
    <property type="component" value="Unassembled WGS sequence"/>
</dbReference>
<dbReference type="SUPFAM" id="SSF57414">
    <property type="entry name" value="Hairpin loop containing domain-like"/>
    <property type="match status" value="1"/>
</dbReference>
<evidence type="ECO:0000256" key="4">
    <source>
        <dbReference type="ARBA" id="ARBA00023157"/>
    </source>
</evidence>
<organism evidence="8 9">
    <name type="scientific">Pocillopora damicornis</name>
    <name type="common">Cauliflower coral</name>
    <name type="synonym">Millepora damicornis</name>
    <dbReference type="NCBI Taxonomy" id="46731"/>
    <lineage>
        <taxon>Eukaryota</taxon>
        <taxon>Metazoa</taxon>
        <taxon>Cnidaria</taxon>
        <taxon>Anthozoa</taxon>
        <taxon>Hexacorallia</taxon>
        <taxon>Scleractinia</taxon>
        <taxon>Astrocoeniina</taxon>
        <taxon>Pocilloporidae</taxon>
        <taxon>Pocillopora</taxon>
    </lineage>
</organism>
<dbReference type="PANTHER" id="PTHR16146">
    <property type="entry name" value="INTELECTIN"/>
    <property type="match status" value="1"/>
</dbReference>
<dbReference type="NCBIfam" id="NF040941">
    <property type="entry name" value="GGGWT_bact"/>
    <property type="match status" value="1"/>
</dbReference>
<keyword evidence="3" id="KW-0176">Collagen</keyword>
<evidence type="ECO:0000259" key="6">
    <source>
        <dbReference type="PROSITE" id="PS50948"/>
    </source>
</evidence>
<dbReference type="GO" id="GO:0005615">
    <property type="term" value="C:extracellular space"/>
    <property type="evidence" value="ECO:0007669"/>
    <property type="project" value="TreeGrafter"/>
</dbReference>
<dbReference type="InterPro" id="IPR000885">
    <property type="entry name" value="Fib_collagen_C"/>
</dbReference>
<dbReference type="GO" id="GO:0070492">
    <property type="term" value="F:oligosaccharide binding"/>
    <property type="evidence" value="ECO:0007669"/>
    <property type="project" value="TreeGrafter"/>
</dbReference>
<gene>
    <name evidence="8" type="ORF">pdam_00005686</name>
</gene>
<dbReference type="InterPro" id="IPR003609">
    <property type="entry name" value="Pan_app"/>
</dbReference>
<proteinExistence type="predicted"/>
<feature type="domain" description="Fibrinogen C-terminal" evidence="7">
    <location>
        <begin position="142"/>
        <end position="192"/>
    </location>
</feature>
<sequence length="370" mass="41926">MLLGIHIPFLFFLRPYLVFPAARHSESCSVVFESHDGYALFGHQFIKFNVSDYSECALKCMANDTCHSYNLQAKSSRHKHQMCELNNQSRISKPGDFKHRQGYVYNGAVPVSCVPKICIGEEDCQCHPGYKGPGCLTVRLGHFAVNPGKSCKHILESNDSEGDGEYWIDPEGKGNSLKVYCDMKTDGGGWLLTSIFMVDNPTTPPAWTAEPSYRGIIKFTNHKMGITISAMKELRGHLPFTQMRFHCSKQQGRTFHVTTAVNSSGEAVVEYFSNQTNTMPDSCLSFVRMKDDNSYLSGNCSRWGYDGSSNFVGKWGHKNRQGETRLYDLTALVGKHYRWRTTGKYRLCDDNKNDTFINLSKGDFWKIFVR</sequence>
<evidence type="ECO:0000256" key="1">
    <source>
        <dbReference type="ARBA" id="ARBA00004613"/>
    </source>
</evidence>
<comment type="caution">
    <text evidence="8">The sequence shown here is derived from an EMBL/GenBank/DDBJ whole genome shotgun (WGS) entry which is preliminary data.</text>
</comment>
<dbReference type="OrthoDB" id="5967842at2759"/>
<feature type="domain" description="Apple" evidence="6">
    <location>
        <begin position="28"/>
        <end position="113"/>
    </location>
</feature>
<evidence type="ECO:0000256" key="5">
    <source>
        <dbReference type="SAM" id="SignalP"/>
    </source>
</evidence>
<dbReference type="PROSITE" id="PS50948">
    <property type="entry name" value="PAN"/>
    <property type="match status" value="1"/>
</dbReference>
<evidence type="ECO:0000256" key="2">
    <source>
        <dbReference type="ARBA" id="ARBA00022525"/>
    </source>
</evidence>
<evidence type="ECO:0000313" key="9">
    <source>
        <dbReference type="Proteomes" id="UP000275408"/>
    </source>
</evidence>